<comment type="similarity">
    <text evidence="1">Belongs to the peptidase S58 family.</text>
</comment>
<dbReference type="PANTHER" id="PTHR36512:SF3">
    <property type="entry name" value="BLR5678 PROTEIN"/>
    <property type="match status" value="1"/>
</dbReference>
<gene>
    <name evidence="2" type="ORF">Cocul_00026</name>
</gene>
<comment type="caution">
    <text evidence="2">The sequence shown here is derived from an EMBL/GenBank/DDBJ whole genome shotgun (WGS) entry which is preliminary data.</text>
</comment>
<dbReference type="PATRIC" id="fig|1544416.3.peg.25"/>
<dbReference type="InterPro" id="IPR016117">
    <property type="entry name" value="ArgJ-like_dom_sf"/>
</dbReference>
<dbReference type="Gene3D" id="3.60.70.12">
    <property type="entry name" value="L-amino peptidase D-ALA esterase/amidase"/>
    <property type="match status" value="1"/>
</dbReference>
<accession>A0A0Q1DXE5</accession>
<dbReference type="AlphaFoldDB" id="A0A0Q1DXE5"/>
<dbReference type="GO" id="GO:0004177">
    <property type="term" value="F:aminopeptidase activity"/>
    <property type="evidence" value="ECO:0007669"/>
    <property type="project" value="TreeGrafter"/>
</dbReference>
<dbReference type="EMBL" id="LKST01000001">
    <property type="protein sequence ID" value="KQB84897.1"/>
    <property type="molecule type" value="Genomic_DNA"/>
</dbReference>
<evidence type="ECO:0000313" key="3">
    <source>
        <dbReference type="Proteomes" id="UP000050517"/>
    </source>
</evidence>
<evidence type="ECO:0000313" key="2">
    <source>
        <dbReference type="EMBL" id="KQB84897.1"/>
    </source>
</evidence>
<dbReference type="SUPFAM" id="SSF56266">
    <property type="entry name" value="DmpA/ArgJ-like"/>
    <property type="match status" value="1"/>
</dbReference>
<organism evidence="2 3">
    <name type="scientific">Corynebacterium oculi</name>
    <dbReference type="NCBI Taxonomy" id="1544416"/>
    <lineage>
        <taxon>Bacteria</taxon>
        <taxon>Bacillati</taxon>
        <taxon>Actinomycetota</taxon>
        <taxon>Actinomycetes</taxon>
        <taxon>Mycobacteriales</taxon>
        <taxon>Corynebacteriaceae</taxon>
        <taxon>Corynebacterium</taxon>
    </lineage>
</organism>
<dbReference type="Proteomes" id="UP000050517">
    <property type="component" value="Unassembled WGS sequence"/>
</dbReference>
<dbReference type="PANTHER" id="PTHR36512">
    <property type="entry name" value="D-AMINOPEPTIDASE"/>
    <property type="match status" value="1"/>
</dbReference>
<dbReference type="Pfam" id="PF03576">
    <property type="entry name" value="Peptidase_S58"/>
    <property type="match status" value="1"/>
</dbReference>
<evidence type="ECO:0000256" key="1">
    <source>
        <dbReference type="ARBA" id="ARBA00007068"/>
    </source>
</evidence>
<dbReference type="InterPro" id="IPR005321">
    <property type="entry name" value="Peptidase_S58_DmpA"/>
</dbReference>
<name>A0A0Q1DXE5_9CORY</name>
<reference evidence="2 3" key="1">
    <citation type="submission" date="2015-10" db="EMBL/GenBank/DDBJ databases">
        <title>Corynebacteirum lowii and Corynebacterium oculi species nova, derived from human clinical disease and and emended description of Corynebacterium mastiditis.</title>
        <authorList>
            <person name="Bernard K."/>
            <person name="Pacheco A.L."/>
            <person name="Mcdougall C."/>
            <person name="Burtx T."/>
            <person name="Weibe D."/>
            <person name="Tyler S."/>
            <person name="Olson A.B."/>
            <person name="Cnockaert M."/>
            <person name="Eguchi H."/>
            <person name="Kuwahara T."/>
            <person name="Nakayama-Imaohji H."/>
            <person name="Boudewijins M."/>
            <person name="Van Hoecke F."/>
            <person name="Bernier A.-M."/>
            <person name="Vandamme P."/>
        </authorList>
    </citation>
    <scope>NUCLEOTIDE SEQUENCE [LARGE SCALE GENOMIC DNA]</scope>
    <source>
        <strain evidence="2 3">NML 130210</strain>
    </source>
</reference>
<dbReference type="STRING" id="1544416.Cocul_00026"/>
<proteinExistence type="inferred from homology"/>
<keyword evidence="3" id="KW-1185">Reference proteome</keyword>
<protein>
    <submittedName>
        <fullName evidence="2">Peptidase family S58</fullName>
    </submittedName>
</protein>
<sequence length="181" mass="18213">MSGSLTDIPGLAVGHHSMDSTGVTVIRVTDGDGALAAVDVRGGGPGTRETDLLDPHNTVERVHAITLAGGSAFGLAAADGVMRGLAQQKVGFPATKNIRIPIVPGAVIFDLLVGDQRLPGAAQGVEALKDSYRAQEPRRGSVGAGCGATAGRLRGGVGQAALKVGDYRVAALVVANPMGGW</sequence>